<evidence type="ECO:0000256" key="8">
    <source>
        <dbReference type="ARBA" id="ARBA00050040"/>
    </source>
</evidence>
<evidence type="ECO:0000256" key="7">
    <source>
        <dbReference type="ARBA" id="ARBA00030921"/>
    </source>
</evidence>
<gene>
    <name evidence="10" type="ORF">AY601_3271</name>
</gene>
<evidence type="ECO:0000313" key="11">
    <source>
        <dbReference type="Proteomes" id="UP000071561"/>
    </source>
</evidence>
<dbReference type="GO" id="GO:0017000">
    <property type="term" value="P:antibiotic biosynthetic process"/>
    <property type="evidence" value="ECO:0007669"/>
    <property type="project" value="InterPro"/>
</dbReference>
<keyword evidence="5 10" id="KW-0808">Transferase</keyword>
<dbReference type="NCBIfam" id="TIGR03251">
    <property type="entry name" value="LAT_fam"/>
    <property type="match status" value="1"/>
</dbReference>
<dbReference type="GO" id="GO:0030170">
    <property type="term" value="F:pyridoxal phosphate binding"/>
    <property type="evidence" value="ECO:0007669"/>
    <property type="project" value="InterPro"/>
</dbReference>
<dbReference type="InterPro" id="IPR015422">
    <property type="entry name" value="PyrdxlP-dep_Trfase_small"/>
</dbReference>
<dbReference type="Gene3D" id="3.90.1150.10">
    <property type="entry name" value="Aspartate Aminotransferase, domain 1"/>
    <property type="match status" value="1"/>
</dbReference>
<comment type="cofactor">
    <cofactor evidence="1">
        <name>pyridoxal 5'-phosphate</name>
        <dbReference type="ChEBI" id="CHEBI:597326"/>
    </cofactor>
</comment>
<dbReference type="SUPFAM" id="SSF53383">
    <property type="entry name" value="PLP-dependent transferases"/>
    <property type="match status" value="1"/>
</dbReference>
<dbReference type="AlphaFoldDB" id="A0A127VFX7"/>
<proteinExistence type="inferred from homology"/>
<dbReference type="EMBL" id="CP014504">
    <property type="protein sequence ID" value="AMQ00142.1"/>
    <property type="molecule type" value="Genomic_DNA"/>
</dbReference>
<dbReference type="PANTHER" id="PTHR43206:SF2">
    <property type="entry name" value="4-AMINOBUTYRATE AMINOTRANSFERASE GABT"/>
    <property type="match status" value="1"/>
</dbReference>
<evidence type="ECO:0000256" key="4">
    <source>
        <dbReference type="ARBA" id="ARBA00022576"/>
    </source>
</evidence>
<dbReference type="InterPro" id="IPR049704">
    <property type="entry name" value="Aminotrans_3_PPA_site"/>
</dbReference>
<evidence type="ECO:0000256" key="3">
    <source>
        <dbReference type="ARBA" id="ARBA00013071"/>
    </source>
</evidence>
<dbReference type="Proteomes" id="UP000071561">
    <property type="component" value="Chromosome"/>
</dbReference>
<reference evidence="10 11" key="1">
    <citation type="submission" date="2016-03" db="EMBL/GenBank/DDBJ databases">
        <title>Complete genome sequence of Pedobacter cryoconitis PAMC 27485.</title>
        <authorList>
            <person name="Lee J."/>
            <person name="Kim O.-S."/>
        </authorList>
    </citation>
    <scope>NUCLEOTIDE SEQUENCE [LARGE SCALE GENOMIC DNA]</scope>
    <source>
        <strain evidence="10 11">PAMC 27485</strain>
    </source>
</reference>
<dbReference type="InterPro" id="IPR005814">
    <property type="entry name" value="Aminotrans_3"/>
</dbReference>
<dbReference type="KEGG" id="pcm:AY601_3271"/>
<evidence type="ECO:0000256" key="9">
    <source>
        <dbReference type="RuleBase" id="RU003560"/>
    </source>
</evidence>
<dbReference type="PROSITE" id="PS00600">
    <property type="entry name" value="AA_TRANSFER_CLASS_3"/>
    <property type="match status" value="1"/>
</dbReference>
<keyword evidence="6 9" id="KW-0663">Pyridoxal phosphate</keyword>
<evidence type="ECO:0000256" key="5">
    <source>
        <dbReference type="ARBA" id="ARBA00022679"/>
    </source>
</evidence>
<dbReference type="Pfam" id="PF00202">
    <property type="entry name" value="Aminotran_3"/>
    <property type="match status" value="1"/>
</dbReference>
<evidence type="ECO:0000256" key="2">
    <source>
        <dbReference type="ARBA" id="ARBA00008954"/>
    </source>
</evidence>
<evidence type="ECO:0000313" key="10">
    <source>
        <dbReference type="EMBL" id="AMQ00142.1"/>
    </source>
</evidence>
<dbReference type="RefSeq" id="WP_068402893.1">
    <property type="nucleotide sequence ID" value="NZ_CP014504.1"/>
</dbReference>
<dbReference type="PATRIC" id="fig|188932.3.peg.3406"/>
<keyword evidence="4 10" id="KW-0032">Aminotransferase</keyword>
<dbReference type="CDD" id="cd00610">
    <property type="entry name" value="OAT_like"/>
    <property type="match status" value="1"/>
</dbReference>
<evidence type="ECO:0000256" key="6">
    <source>
        <dbReference type="ARBA" id="ARBA00022898"/>
    </source>
</evidence>
<dbReference type="EC" id="2.6.1.36" evidence="3"/>
<keyword evidence="11" id="KW-1185">Reference proteome</keyword>
<dbReference type="GO" id="GO:0009450">
    <property type="term" value="P:gamma-aminobutyric acid catabolic process"/>
    <property type="evidence" value="ECO:0007669"/>
    <property type="project" value="TreeGrafter"/>
</dbReference>
<dbReference type="GO" id="GO:0045484">
    <property type="term" value="F:L-lysine 6-transaminase activity"/>
    <property type="evidence" value="ECO:0007669"/>
    <property type="project" value="UniProtKB-EC"/>
</dbReference>
<dbReference type="InterPro" id="IPR015424">
    <property type="entry name" value="PyrdxlP-dep_Trfase"/>
</dbReference>
<name>A0A127VFX7_9SPHI</name>
<evidence type="ECO:0000256" key="1">
    <source>
        <dbReference type="ARBA" id="ARBA00001933"/>
    </source>
</evidence>
<protein>
    <recommendedName>
        <fullName evidence="8">L-lysine-epsilon aminotransferase</fullName>
        <ecNumber evidence="3">2.6.1.36</ecNumber>
    </recommendedName>
    <alternativeName>
        <fullName evidence="7">Lysine 6-aminotransferase</fullName>
    </alternativeName>
</protein>
<sequence>MYQLTVAPDQVNEILSQHVLADGFDLTYDMGQSQGAYIYDSKYKRTLLDFFTCFASVPLGYNHPKMVNDAVFTQNLLQAAMANPSNSDVYTQQYAEFVKTFGAVGIPSYLPHAFFIAGGGLAVENAIKVAMDWKVQKNFAKGHKEEKGFKVLHFEKAFHGRTGYTLSLTNTLPDKTKWFAKFDWPRVSVPTVKFPLEHDNLATAINTEELSIAQVKQAFADYKDDICAIIIEPIQSEGGDNHLREEFLIQLRSIADENDAFLIYDEVQTGVGLTGKFWCHQHYSEKARPDILAFGKKMQVCGILVGNKVDEVENNVFRVPSRINSTWGGNLVDMVRATKILQIIEEDKLCDHAAGVGAYLKENLEGLAQKYDKISNVRGKGLLCAFDFPDSEMRNAFIQKGLEHNVMFLGCGPQTVRFRPALIMEKSHIDLGLEVMHKVLVDL</sequence>
<organism evidence="10 11">
    <name type="scientific">Pedobacter cryoconitis</name>
    <dbReference type="NCBI Taxonomy" id="188932"/>
    <lineage>
        <taxon>Bacteria</taxon>
        <taxon>Pseudomonadati</taxon>
        <taxon>Bacteroidota</taxon>
        <taxon>Sphingobacteriia</taxon>
        <taxon>Sphingobacteriales</taxon>
        <taxon>Sphingobacteriaceae</taxon>
        <taxon>Pedobacter</taxon>
    </lineage>
</organism>
<dbReference type="Gene3D" id="3.40.640.10">
    <property type="entry name" value="Type I PLP-dependent aspartate aminotransferase-like (Major domain)"/>
    <property type="match status" value="1"/>
</dbReference>
<dbReference type="OrthoDB" id="9801052at2"/>
<dbReference type="PIRSF" id="PIRSF000521">
    <property type="entry name" value="Transaminase_4ab_Lys_Orn"/>
    <property type="match status" value="1"/>
</dbReference>
<comment type="similarity">
    <text evidence="2 9">Belongs to the class-III pyridoxal-phosphate-dependent aminotransferase family.</text>
</comment>
<accession>A0A127VFX7</accession>
<dbReference type="InterPro" id="IPR015421">
    <property type="entry name" value="PyrdxlP-dep_Trfase_major"/>
</dbReference>
<dbReference type="PANTHER" id="PTHR43206">
    <property type="entry name" value="AMINOTRANSFERASE"/>
    <property type="match status" value="1"/>
</dbReference>
<dbReference type="InterPro" id="IPR017657">
    <property type="entry name" value="L-lysine_6-transaminase"/>
</dbReference>